<evidence type="ECO:0000256" key="1">
    <source>
        <dbReference type="SAM" id="Phobius"/>
    </source>
</evidence>
<feature type="transmembrane region" description="Helical" evidence="1">
    <location>
        <begin position="35"/>
        <end position="59"/>
    </location>
</feature>
<dbReference type="Proteomes" id="UP000177750">
    <property type="component" value="Unassembled WGS sequence"/>
</dbReference>
<gene>
    <name evidence="2" type="ORF">A3J36_02865</name>
</gene>
<proteinExistence type="predicted"/>
<feature type="transmembrane region" description="Helical" evidence="1">
    <location>
        <begin position="257"/>
        <end position="275"/>
    </location>
</feature>
<organism evidence="2 3">
    <name type="scientific">Candidatus Uhrbacteria bacterium RIFCSPLOWO2_02_FULL_54_37</name>
    <dbReference type="NCBI Taxonomy" id="1802412"/>
    <lineage>
        <taxon>Bacteria</taxon>
        <taxon>Candidatus Uhriibacteriota</taxon>
    </lineage>
</organism>
<feature type="transmembrane region" description="Helical" evidence="1">
    <location>
        <begin position="147"/>
        <end position="166"/>
    </location>
</feature>
<name>A0A1F7VGF0_9BACT</name>
<sequence>MLLHAPFVIWAVVGIALMWKMDFRTLQVFAFVKKSLEVCVTAGLFYAAGGLFTALTAGIFEALGVEIPEGFLMRFAAWGMGVVPLLAVASVYDVRYSPRDQDWRGGIARILSIITRLLLPLALLVLIVYIVWFIPAHFWEPFQNREVLAIYNATIIAMLMLLGYIPSEEHAGTAWGEWLRRGVLTGMALTILLNVYAYAAVLSRTIAGGITPNRHAVLGWNMVTLVMLCVLITALVRAKGAKKEQWVTHFQSAFAKAMIFPVAWAVWVLLVSPLLK</sequence>
<evidence type="ECO:0000313" key="3">
    <source>
        <dbReference type="Proteomes" id="UP000177750"/>
    </source>
</evidence>
<keyword evidence="1" id="KW-0812">Transmembrane</keyword>
<keyword evidence="1" id="KW-1133">Transmembrane helix</keyword>
<reference evidence="2 3" key="1">
    <citation type="journal article" date="2016" name="Nat. Commun.">
        <title>Thousands of microbial genomes shed light on interconnected biogeochemical processes in an aquifer system.</title>
        <authorList>
            <person name="Anantharaman K."/>
            <person name="Brown C.T."/>
            <person name="Hug L.A."/>
            <person name="Sharon I."/>
            <person name="Castelle C.J."/>
            <person name="Probst A.J."/>
            <person name="Thomas B.C."/>
            <person name="Singh A."/>
            <person name="Wilkins M.J."/>
            <person name="Karaoz U."/>
            <person name="Brodie E.L."/>
            <person name="Williams K.H."/>
            <person name="Hubbard S.S."/>
            <person name="Banfield J.F."/>
        </authorList>
    </citation>
    <scope>NUCLEOTIDE SEQUENCE [LARGE SCALE GENOMIC DNA]</scope>
</reference>
<dbReference type="AlphaFoldDB" id="A0A1F7VGF0"/>
<comment type="caution">
    <text evidence="2">The sequence shown here is derived from an EMBL/GenBank/DDBJ whole genome shotgun (WGS) entry which is preliminary data.</text>
</comment>
<feature type="transmembrane region" description="Helical" evidence="1">
    <location>
        <begin position="6"/>
        <end position="23"/>
    </location>
</feature>
<feature type="transmembrane region" description="Helical" evidence="1">
    <location>
        <begin position="71"/>
        <end position="92"/>
    </location>
</feature>
<evidence type="ECO:0008006" key="4">
    <source>
        <dbReference type="Google" id="ProtNLM"/>
    </source>
</evidence>
<feature type="transmembrane region" description="Helical" evidence="1">
    <location>
        <begin position="113"/>
        <end position="135"/>
    </location>
</feature>
<feature type="transmembrane region" description="Helical" evidence="1">
    <location>
        <begin position="178"/>
        <end position="198"/>
    </location>
</feature>
<dbReference type="EMBL" id="MGEU01000064">
    <property type="protein sequence ID" value="OGL89592.1"/>
    <property type="molecule type" value="Genomic_DNA"/>
</dbReference>
<feature type="transmembrane region" description="Helical" evidence="1">
    <location>
        <begin position="218"/>
        <end position="236"/>
    </location>
</feature>
<keyword evidence="1" id="KW-0472">Membrane</keyword>
<accession>A0A1F7VGF0</accession>
<protein>
    <recommendedName>
        <fullName evidence="4">DUF4153 domain-containing protein</fullName>
    </recommendedName>
</protein>
<evidence type="ECO:0000313" key="2">
    <source>
        <dbReference type="EMBL" id="OGL89592.1"/>
    </source>
</evidence>